<feature type="region of interest" description="Disordered" evidence="1">
    <location>
        <begin position="31"/>
        <end position="59"/>
    </location>
</feature>
<dbReference type="EMBL" id="ML995479">
    <property type="protein sequence ID" value="KAF2144732.1"/>
    <property type="molecule type" value="Genomic_DNA"/>
</dbReference>
<sequence>MRVHGGLGPEGRPTLFVFSFALTRSVRLARRGGGETTGVGPGSPPATCGPYPAPARRARRVHSGGPRLVFLFALMNRRRSCEWVEIDGLLRGRPEQSQSLRQSLINNQI</sequence>
<protein>
    <submittedName>
        <fullName evidence="2">Uncharacterized protein</fullName>
    </submittedName>
</protein>
<dbReference type="Proteomes" id="UP000799438">
    <property type="component" value="Unassembled WGS sequence"/>
</dbReference>
<proteinExistence type="predicted"/>
<evidence type="ECO:0000313" key="2">
    <source>
        <dbReference type="EMBL" id="KAF2144732.1"/>
    </source>
</evidence>
<organism evidence="2 3">
    <name type="scientific">Aplosporella prunicola CBS 121167</name>
    <dbReference type="NCBI Taxonomy" id="1176127"/>
    <lineage>
        <taxon>Eukaryota</taxon>
        <taxon>Fungi</taxon>
        <taxon>Dikarya</taxon>
        <taxon>Ascomycota</taxon>
        <taxon>Pezizomycotina</taxon>
        <taxon>Dothideomycetes</taxon>
        <taxon>Dothideomycetes incertae sedis</taxon>
        <taxon>Botryosphaeriales</taxon>
        <taxon>Aplosporellaceae</taxon>
        <taxon>Aplosporella</taxon>
    </lineage>
</organism>
<keyword evidence="3" id="KW-1185">Reference proteome</keyword>
<gene>
    <name evidence="2" type="ORF">K452DRAFT_146154</name>
</gene>
<dbReference type="AlphaFoldDB" id="A0A6A6BKS7"/>
<accession>A0A6A6BKS7</accession>
<dbReference type="RefSeq" id="XP_033400444.1">
    <property type="nucleotide sequence ID" value="XM_033535486.1"/>
</dbReference>
<reference evidence="2" key="1">
    <citation type="journal article" date="2020" name="Stud. Mycol.">
        <title>101 Dothideomycetes genomes: a test case for predicting lifestyles and emergence of pathogens.</title>
        <authorList>
            <person name="Haridas S."/>
            <person name="Albert R."/>
            <person name="Binder M."/>
            <person name="Bloem J."/>
            <person name="Labutti K."/>
            <person name="Salamov A."/>
            <person name="Andreopoulos B."/>
            <person name="Baker S."/>
            <person name="Barry K."/>
            <person name="Bills G."/>
            <person name="Bluhm B."/>
            <person name="Cannon C."/>
            <person name="Castanera R."/>
            <person name="Culley D."/>
            <person name="Daum C."/>
            <person name="Ezra D."/>
            <person name="Gonzalez J."/>
            <person name="Henrissat B."/>
            <person name="Kuo A."/>
            <person name="Liang C."/>
            <person name="Lipzen A."/>
            <person name="Lutzoni F."/>
            <person name="Magnuson J."/>
            <person name="Mondo S."/>
            <person name="Nolan M."/>
            <person name="Ohm R."/>
            <person name="Pangilinan J."/>
            <person name="Park H.-J."/>
            <person name="Ramirez L."/>
            <person name="Alfaro M."/>
            <person name="Sun H."/>
            <person name="Tritt A."/>
            <person name="Yoshinaga Y."/>
            <person name="Zwiers L.-H."/>
            <person name="Turgeon B."/>
            <person name="Goodwin S."/>
            <person name="Spatafora J."/>
            <person name="Crous P."/>
            <person name="Grigoriev I."/>
        </authorList>
    </citation>
    <scope>NUCLEOTIDE SEQUENCE</scope>
    <source>
        <strain evidence="2">CBS 121167</strain>
    </source>
</reference>
<evidence type="ECO:0000313" key="3">
    <source>
        <dbReference type="Proteomes" id="UP000799438"/>
    </source>
</evidence>
<evidence type="ECO:0000256" key="1">
    <source>
        <dbReference type="SAM" id="MobiDB-lite"/>
    </source>
</evidence>
<dbReference type="GeneID" id="54292980"/>
<name>A0A6A6BKS7_9PEZI</name>